<dbReference type="InterPro" id="IPR002355">
    <property type="entry name" value="Cu_oxidase_Cu_BS"/>
</dbReference>
<name>A0ABN1PAG2_9ACTN</name>
<dbReference type="PROSITE" id="PS00080">
    <property type="entry name" value="MULTICOPPER_OXIDASE2"/>
    <property type="match status" value="1"/>
</dbReference>
<dbReference type="InterPro" id="IPR001117">
    <property type="entry name" value="Cu-oxidase_2nd"/>
</dbReference>
<dbReference type="CDD" id="cd13890">
    <property type="entry name" value="CuRO_3_CueO_FtsP"/>
    <property type="match status" value="1"/>
</dbReference>
<dbReference type="InterPro" id="IPR045087">
    <property type="entry name" value="Cu-oxidase_fam"/>
</dbReference>
<protein>
    <submittedName>
        <fullName evidence="7">Multicopper oxidase family protein</fullName>
    </submittedName>
</protein>
<accession>A0ABN1PAG2</accession>
<evidence type="ECO:0000259" key="6">
    <source>
        <dbReference type="Pfam" id="PF07732"/>
    </source>
</evidence>
<gene>
    <name evidence="7" type="ORF">GCM10009560_26670</name>
</gene>
<dbReference type="Pfam" id="PF07732">
    <property type="entry name" value="Cu-oxidase_3"/>
    <property type="match status" value="1"/>
</dbReference>
<dbReference type="InterPro" id="IPR008972">
    <property type="entry name" value="Cupredoxin"/>
</dbReference>
<keyword evidence="2" id="KW-0479">Metal-binding</keyword>
<dbReference type="Proteomes" id="UP001501578">
    <property type="component" value="Unassembled WGS sequence"/>
</dbReference>
<comment type="similarity">
    <text evidence="1">Belongs to the multicopper oxidase family.</text>
</comment>
<dbReference type="InterPro" id="IPR011707">
    <property type="entry name" value="Cu-oxidase-like_N"/>
</dbReference>
<dbReference type="InterPro" id="IPR011706">
    <property type="entry name" value="Cu-oxidase_C"/>
</dbReference>
<dbReference type="Pfam" id="PF00394">
    <property type="entry name" value="Cu-oxidase"/>
    <property type="match status" value="1"/>
</dbReference>
<dbReference type="PANTHER" id="PTHR48267:SF1">
    <property type="entry name" value="BILIRUBIN OXIDASE"/>
    <property type="match status" value="1"/>
</dbReference>
<evidence type="ECO:0000259" key="4">
    <source>
        <dbReference type="Pfam" id="PF00394"/>
    </source>
</evidence>
<evidence type="ECO:0000256" key="1">
    <source>
        <dbReference type="ARBA" id="ARBA00010609"/>
    </source>
</evidence>
<proteinExistence type="inferred from homology"/>
<evidence type="ECO:0000256" key="2">
    <source>
        <dbReference type="ARBA" id="ARBA00022723"/>
    </source>
</evidence>
<sequence length="482" mass="52732">MGLGVLGGAAALPIANLLPAGANEVDPVHKGHRLGRKNSGAILMRPKVAPFTELMPIPPVLQPSSSANGVDTYRIDIRDATAQLIPGFTTPVLTYAGSFVGPTIRTRTGRRVKVVYTNRLAAPANVHLHGGHVAAVNDGHPMDLIQPGQARTYEYPNAQQGATLWYHDHSHHTEAEHVYRGLHGFYLIDDPSEKRFALPSGQYDVPIMLRDAAFDQNGGLIFFGDPAERTNFLVNGKLQPYFPVAARKYRFRILNAANERVFRLNLGGHQITQIASDGGLLPEPVRMTEIVLSSAERAEIVVDFSRLPIGSQLVLHNGTIPVMRFDVVRNASDYSLVPHTLRPLPALPPASVTRDITMSFDLSGPGPLPVGLVNGRPYDPNRVDAQIRSGATEIWNVSNVDTLPGVIHNFHLHMTHFRVLERDGGPPLPEDEGLKDTVFLPFGGRVKIQATFGGGFTGRYVYHCHFLEHSSLGMMAEMEIIP</sequence>
<reference evidence="7 8" key="1">
    <citation type="journal article" date="2019" name="Int. J. Syst. Evol. Microbiol.">
        <title>The Global Catalogue of Microorganisms (GCM) 10K type strain sequencing project: providing services to taxonomists for standard genome sequencing and annotation.</title>
        <authorList>
            <consortium name="The Broad Institute Genomics Platform"/>
            <consortium name="The Broad Institute Genome Sequencing Center for Infectious Disease"/>
            <person name="Wu L."/>
            <person name="Ma J."/>
        </authorList>
    </citation>
    <scope>NUCLEOTIDE SEQUENCE [LARGE SCALE GENOMIC DNA]</scope>
    <source>
        <strain evidence="7 8">JCM 11136</strain>
    </source>
</reference>
<keyword evidence="3" id="KW-0560">Oxidoreductase</keyword>
<comment type="caution">
    <text evidence="7">The sequence shown here is derived from an EMBL/GenBank/DDBJ whole genome shotgun (WGS) entry which is preliminary data.</text>
</comment>
<evidence type="ECO:0000313" key="8">
    <source>
        <dbReference type="Proteomes" id="UP001501578"/>
    </source>
</evidence>
<feature type="domain" description="Plastocyanin-like" evidence="6">
    <location>
        <begin position="82"/>
        <end position="192"/>
    </location>
</feature>
<dbReference type="Pfam" id="PF07731">
    <property type="entry name" value="Cu-oxidase_2"/>
    <property type="match status" value="1"/>
</dbReference>
<keyword evidence="8" id="KW-1185">Reference proteome</keyword>
<organism evidence="7 8">
    <name type="scientific">Nonomuraea longicatena</name>
    <dbReference type="NCBI Taxonomy" id="83682"/>
    <lineage>
        <taxon>Bacteria</taxon>
        <taxon>Bacillati</taxon>
        <taxon>Actinomycetota</taxon>
        <taxon>Actinomycetes</taxon>
        <taxon>Streptosporangiales</taxon>
        <taxon>Streptosporangiaceae</taxon>
        <taxon>Nonomuraea</taxon>
    </lineage>
</organism>
<feature type="domain" description="Plastocyanin-like" evidence="4">
    <location>
        <begin position="245"/>
        <end position="305"/>
    </location>
</feature>
<dbReference type="EMBL" id="BAAAHQ010000011">
    <property type="protein sequence ID" value="GAA0925290.1"/>
    <property type="molecule type" value="Genomic_DNA"/>
</dbReference>
<evidence type="ECO:0000256" key="3">
    <source>
        <dbReference type="ARBA" id="ARBA00023002"/>
    </source>
</evidence>
<dbReference type="SUPFAM" id="SSF49503">
    <property type="entry name" value="Cupredoxins"/>
    <property type="match status" value="3"/>
</dbReference>
<evidence type="ECO:0000313" key="7">
    <source>
        <dbReference type="EMBL" id="GAA0925290.1"/>
    </source>
</evidence>
<feature type="domain" description="Plastocyanin-like" evidence="5">
    <location>
        <begin position="366"/>
        <end position="479"/>
    </location>
</feature>
<dbReference type="Gene3D" id="2.60.40.420">
    <property type="entry name" value="Cupredoxins - blue copper proteins"/>
    <property type="match status" value="3"/>
</dbReference>
<evidence type="ECO:0000259" key="5">
    <source>
        <dbReference type="Pfam" id="PF07731"/>
    </source>
</evidence>
<dbReference type="PANTHER" id="PTHR48267">
    <property type="entry name" value="CUPREDOXIN SUPERFAMILY PROTEIN"/>
    <property type="match status" value="1"/>
</dbReference>